<dbReference type="SUPFAM" id="SSF55729">
    <property type="entry name" value="Acyl-CoA N-acyltransferases (Nat)"/>
    <property type="match status" value="1"/>
</dbReference>
<feature type="domain" description="N-acetyltransferase" evidence="3">
    <location>
        <begin position="5"/>
        <end position="153"/>
    </location>
</feature>
<evidence type="ECO:0000313" key="4">
    <source>
        <dbReference type="EMBL" id="RYC33653.1"/>
    </source>
</evidence>
<dbReference type="PROSITE" id="PS51186">
    <property type="entry name" value="GNAT"/>
    <property type="match status" value="1"/>
</dbReference>
<proteinExistence type="predicted"/>
<evidence type="ECO:0000313" key="5">
    <source>
        <dbReference type="Proteomes" id="UP000290759"/>
    </source>
</evidence>
<name>A0A4Q2U9Z7_9HYPH</name>
<evidence type="ECO:0000259" key="3">
    <source>
        <dbReference type="PROSITE" id="PS51186"/>
    </source>
</evidence>
<dbReference type="InterPro" id="IPR000182">
    <property type="entry name" value="GNAT_dom"/>
</dbReference>
<gene>
    <name evidence="4" type="ORF">D3273_02985</name>
</gene>
<dbReference type="InterPro" id="IPR050680">
    <property type="entry name" value="YpeA/RimI_acetyltransf"/>
</dbReference>
<dbReference type="Proteomes" id="UP000290759">
    <property type="component" value="Unassembled WGS sequence"/>
</dbReference>
<dbReference type="AlphaFoldDB" id="A0A4Q2U9Z7"/>
<accession>A0A4Q2U9Z7</accession>
<dbReference type="GO" id="GO:0016747">
    <property type="term" value="F:acyltransferase activity, transferring groups other than amino-acyl groups"/>
    <property type="evidence" value="ECO:0007669"/>
    <property type="project" value="InterPro"/>
</dbReference>
<dbReference type="Pfam" id="PF00583">
    <property type="entry name" value="Acetyltransf_1"/>
    <property type="match status" value="1"/>
</dbReference>
<sequence>MSDGTAFRRATTAEASAVRDFTRRAYARWVPVLGREPKPMTADYDAALRHHRIDLLTVDGVWAGLIQTVPAEGHLLVENVAVDPDLQGRGLGRRLMAHAEALAAGQGLNEIRLYTNALMGTNIRLYAALGYGVDRTEQKPDGRTVVQMSKRLTR</sequence>
<dbReference type="InterPro" id="IPR016181">
    <property type="entry name" value="Acyl_CoA_acyltransferase"/>
</dbReference>
<dbReference type="PANTHER" id="PTHR43420">
    <property type="entry name" value="ACETYLTRANSFERASE"/>
    <property type="match status" value="1"/>
</dbReference>
<reference evidence="4 5" key="1">
    <citation type="submission" date="2018-12" db="EMBL/GenBank/DDBJ databases">
        <authorList>
            <person name="Grouzdev D.S."/>
            <person name="Krutkina M.S."/>
        </authorList>
    </citation>
    <scope>NUCLEOTIDE SEQUENCE [LARGE SCALE GENOMIC DNA]</scope>
    <source>
        <strain evidence="4 5">RmlP026</strain>
    </source>
</reference>
<reference evidence="4 5" key="2">
    <citation type="submission" date="2019-02" db="EMBL/GenBank/DDBJ databases">
        <title>'Lichenibacterium ramalinii' gen. nov. sp. nov., 'Lichenibacterium minor' gen. nov. sp. nov.</title>
        <authorList>
            <person name="Pankratov T."/>
        </authorList>
    </citation>
    <scope>NUCLEOTIDE SEQUENCE [LARGE SCALE GENOMIC DNA]</scope>
    <source>
        <strain evidence="4 5">RmlP026</strain>
    </source>
</reference>
<dbReference type="CDD" id="cd04301">
    <property type="entry name" value="NAT_SF"/>
    <property type="match status" value="1"/>
</dbReference>
<protein>
    <submittedName>
        <fullName evidence="4">GNAT family N-acetyltransferase</fullName>
    </submittedName>
</protein>
<keyword evidence="1 4" id="KW-0808">Transferase</keyword>
<evidence type="ECO:0000256" key="1">
    <source>
        <dbReference type="ARBA" id="ARBA00022679"/>
    </source>
</evidence>
<keyword evidence="5" id="KW-1185">Reference proteome</keyword>
<evidence type="ECO:0000256" key="2">
    <source>
        <dbReference type="ARBA" id="ARBA00023315"/>
    </source>
</evidence>
<dbReference type="EMBL" id="QYBB01000002">
    <property type="protein sequence ID" value="RYC33653.1"/>
    <property type="molecule type" value="Genomic_DNA"/>
</dbReference>
<keyword evidence="2" id="KW-0012">Acyltransferase</keyword>
<dbReference type="Gene3D" id="3.40.630.30">
    <property type="match status" value="1"/>
</dbReference>
<organism evidence="4 5">
    <name type="scientific">Lichenibacterium minor</name>
    <dbReference type="NCBI Taxonomy" id="2316528"/>
    <lineage>
        <taxon>Bacteria</taxon>
        <taxon>Pseudomonadati</taxon>
        <taxon>Pseudomonadota</taxon>
        <taxon>Alphaproteobacteria</taxon>
        <taxon>Hyphomicrobiales</taxon>
        <taxon>Lichenihabitantaceae</taxon>
        <taxon>Lichenibacterium</taxon>
    </lineage>
</organism>
<comment type="caution">
    <text evidence="4">The sequence shown here is derived from an EMBL/GenBank/DDBJ whole genome shotgun (WGS) entry which is preliminary data.</text>
</comment>
<dbReference type="OrthoDB" id="9811979at2"/>